<dbReference type="STRING" id="121224.E0VEW3"/>
<feature type="region of interest" description="Disordered" evidence="1">
    <location>
        <begin position="47"/>
        <end position="103"/>
    </location>
</feature>
<dbReference type="KEGG" id="phu:Phum_PHUM142650"/>
<reference evidence="2" key="2">
    <citation type="submission" date="2007-04" db="EMBL/GenBank/DDBJ databases">
        <title>The genome of the human body louse.</title>
        <authorList>
            <consortium name="The Human Body Louse Genome Consortium"/>
            <person name="Kirkness E."/>
            <person name="Walenz B."/>
            <person name="Hass B."/>
            <person name="Bruggner R."/>
            <person name="Strausberg R."/>
        </authorList>
    </citation>
    <scope>NUCLEOTIDE SEQUENCE</scope>
    <source>
        <strain evidence="2">USDA</strain>
    </source>
</reference>
<dbReference type="HOGENOM" id="CLU_1031739_0_0_1"/>
<dbReference type="EMBL" id="AAZO01001643">
    <property type="status" value="NOT_ANNOTATED_CDS"/>
    <property type="molecule type" value="Genomic_DNA"/>
</dbReference>
<dbReference type="RefSeq" id="XP_002424657.1">
    <property type="nucleotide sequence ID" value="XM_002424612.1"/>
</dbReference>
<dbReference type="VEuPathDB" id="VectorBase:PHUM142650"/>
<dbReference type="InParanoid" id="E0VEW3"/>
<organism>
    <name type="scientific">Pediculus humanus subsp. corporis</name>
    <name type="common">Body louse</name>
    <dbReference type="NCBI Taxonomy" id="121224"/>
    <lineage>
        <taxon>Eukaryota</taxon>
        <taxon>Metazoa</taxon>
        <taxon>Ecdysozoa</taxon>
        <taxon>Arthropoda</taxon>
        <taxon>Hexapoda</taxon>
        <taxon>Insecta</taxon>
        <taxon>Pterygota</taxon>
        <taxon>Neoptera</taxon>
        <taxon>Paraneoptera</taxon>
        <taxon>Psocodea</taxon>
        <taxon>Troctomorpha</taxon>
        <taxon>Phthiraptera</taxon>
        <taxon>Anoplura</taxon>
        <taxon>Pediculidae</taxon>
        <taxon>Pediculus</taxon>
    </lineage>
</organism>
<dbReference type="OrthoDB" id="8195520at2759"/>
<sequence>MTSINPSQSDHMLMCKQWWRVCWMYGDQEKFYRQLYGKKNTSRAIVTSTSTTTTNSSSNYEEKNDGDTTNETNGFDKKKITSNYNDDDDSRAKSQTLPRQGAYRDMYGLGARLPSSSINSLESRGKLNKDKKIMLNQRGLPDFSIPTISSSVPSNNLFHSPLLLSGGTVGKSVKPKLFPFPKELCNGNNNMSVLTVSPETLREQDIILRQKMSNKKKGRSGGGEKISTTETTTTTVTTMVTFERQIFTSNSGSSSNSSKLLFTLLSFPLS</sequence>
<dbReference type="eggNOG" id="ENOG502SYM5">
    <property type="taxonomic scope" value="Eukaryota"/>
</dbReference>
<feature type="compositionally biased region" description="Low complexity" evidence="1">
    <location>
        <begin position="47"/>
        <end position="59"/>
    </location>
</feature>
<reference evidence="2" key="1">
    <citation type="submission" date="2007-04" db="EMBL/GenBank/DDBJ databases">
        <title>Annotation of Pediculus humanus corporis strain USDA.</title>
        <authorList>
            <person name="Kirkness E."/>
            <person name="Hannick L."/>
            <person name="Hass B."/>
            <person name="Bruggner R."/>
            <person name="Lawson D."/>
            <person name="Bidwell S."/>
            <person name="Joardar V."/>
            <person name="Caler E."/>
            <person name="Walenz B."/>
            <person name="Inman J."/>
            <person name="Schobel S."/>
            <person name="Galinsky K."/>
            <person name="Amedeo P."/>
            <person name="Strausberg R."/>
        </authorList>
    </citation>
    <scope>NUCLEOTIDE SEQUENCE</scope>
    <source>
        <strain evidence="2">USDA</strain>
    </source>
</reference>
<dbReference type="AlphaFoldDB" id="E0VEW3"/>
<keyword evidence="4" id="KW-1185">Reference proteome</keyword>
<feature type="region of interest" description="Disordered" evidence="1">
    <location>
        <begin position="212"/>
        <end position="232"/>
    </location>
</feature>
<evidence type="ECO:0000313" key="2">
    <source>
        <dbReference type="EMBL" id="EEB11919.1"/>
    </source>
</evidence>
<dbReference type="EMBL" id="DS235099">
    <property type="protein sequence ID" value="EEB11919.1"/>
    <property type="molecule type" value="Genomic_DNA"/>
</dbReference>
<proteinExistence type="predicted"/>
<protein>
    <submittedName>
        <fullName evidence="2 3">Uncharacterized protein</fullName>
    </submittedName>
</protein>
<dbReference type="EnsemblMetazoa" id="PHUM142650-RA">
    <property type="protein sequence ID" value="PHUM142650-PA"/>
    <property type="gene ID" value="PHUM142650"/>
</dbReference>
<name>E0VEW3_PEDHC</name>
<dbReference type="Proteomes" id="UP000009046">
    <property type="component" value="Unassembled WGS sequence"/>
</dbReference>
<dbReference type="GeneID" id="8239448"/>
<evidence type="ECO:0000313" key="3">
    <source>
        <dbReference type="EnsemblMetazoa" id="PHUM142650-PA"/>
    </source>
</evidence>
<evidence type="ECO:0000256" key="1">
    <source>
        <dbReference type="SAM" id="MobiDB-lite"/>
    </source>
</evidence>
<dbReference type="CTD" id="8239448"/>
<evidence type="ECO:0000313" key="4">
    <source>
        <dbReference type="Proteomes" id="UP000009046"/>
    </source>
</evidence>
<accession>E0VEW3</accession>
<gene>
    <name evidence="3" type="primary">8239448</name>
    <name evidence="2" type="ORF">Phum_PHUM142650</name>
</gene>
<reference evidence="3" key="3">
    <citation type="submission" date="2021-02" db="UniProtKB">
        <authorList>
            <consortium name="EnsemblMetazoa"/>
        </authorList>
    </citation>
    <scope>IDENTIFICATION</scope>
    <source>
        <strain evidence="3">USDA</strain>
    </source>
</reference>